<evidence type="ECO:0008006" key="4">
    <source>
        <dbReference type="Google" id="ProtNLM"/>
    </source>
</evidence>
<accession>A0A812KAS6</accession>
<feature type="region of interest" description="Disordered" evidence="1">
    <location>
        <begin position="569"/>
        <end position="594"/>
    </location>
</feature>
<evidence type="ECO:0000313" key="2">
    <source>
        <dbReference type="EMBL" id="CAE7224144.1"/>
    </source>
</evidence>
<evidence type="ECO:0000313" key="3">
    <source>
        <dbReference type="Proteomes" id="UP000604046"/>
    </source>
</evidence>
<dbReference type="Pfam" id="PF13540">
    <property type="entry name" value="RCC1_2"/>
    <property type="match status" value="1"/>
</dbReference>
<dbReference type="Proteomes" id="UP000604046">
    <property type="component" value="Unassembled WGS sequence"/>
</dbReference>
<dbReference type="SUPFAM" id="SSF50985">
    <property type="entry name" value="RCC1/BLIP-II"/>
    <property type="match status" value="1"/>
</dbReference>
<keyword evidence="3" id="KW-1185">Reference proteome</keyword>
<dbReference type="SUPFAM" id="SSF56672">
    <property type="entry name" value="DNA/RNA polymerases"/>
    <property type="match status" value="1"/>
</dbReference>
<sequence>MSCRCRLLPPSSSLRFWFALPVVDHLRPHVVSTIACGKAHTIAVSDQGRIFTWGLFSHWLLLDWLSKHSVVLWQAAAIAFADWPSFKTLADVIKFAGLAGDPADKDTEAGSLSSLLGSDGSDHPRVFAMISEDDFSKILEKWKVPVVSGGAVTQQDPTPRQSGQGALVGRTCRVVVGLNVTQPSASPAAAAVTVSAAPKRKVKLNAVINQTDDMEVDILDDQAITDAYARYTKKIGAALPPDQELSSEQLTTLHTLFQSGRAPYTDMAVWGPYHHRLAKKIRLKGIRLNAQGEIIPVEIQGPADFEAWRESYSVFRTGCIMFGQISPARLDSYEHHIRSYHERYGRSCWALLYQADVRARLELAERLRRQGKEEMDAAIAAGGTHEFNPATPWEYVWKMLVKDQSFWHKELEEPALLILAKTQRMAHMLGADAAVETSGNAGTDRTIPSSATTAKRKREDNVRQHVVGEDGLLTHNRRGAELCRGFQKGECVEKDRSGFCAKNGRTLKEAPSEACAEASADVGCASARPGRLLGCDCEDWDIENGDDYDLADDAAYRKLRGYPCHTFSNARKEDDGGPRPLRLPGDRDIYGQSGLTPEEKEDVRLGTLLALRAADIFMCFYELDKPVILEQPLRPDNSDGISMLDLPEFKRLLALEGVRHVRLAQCNYGASSEKPTSLVHFKVGLADAVAECQHPKRWWRLPSSGAWKMAAHPPLKGKEAYIPADQWRPAMLLSEDAKGAKFRFAPYLTKAAASYPGGLNDYLAGKLNGAHSCAAPRTATWKLAGKWKNVLVRETSEEQTGGIDGSHGVAPKLTWAPSLRGHSGQTSPDDVEACLGGMRHPKKAMETIRGYDRLGKVVFKVLDRYLDSHPDLQQQCLEAIGSKDPNKVPSEDHVAAIVHELEDLFGLGERTREHGLDYGLLGAWGRKAGDPDAEYIETWLKGGSPAGIDAPIKDPGIFPQNDAEPESGDGVDYFHDPSGHENYKSVEDDPMALVEIQRLIDTGYVKTFDDLDACQEWLGGTPLTSKLAMVTKVRPDGTTKRRLILDCRESGANLLAQKGGRVQLPRPTDLVDDALFLLSRAEGEEVEALVLDFKDWFYSVPLQHSERRFFTAAFREKAGGPLRYIVFTTQTQGSKNAPIICGRIAAYIARLSQSLFLLDQARLQLYVDDPCFLMSGDRNRRDRLASILICLWSALRIPLAFGKAARGNDFTWIGVRYCILAGKDGKVTVTGKAELMEEILEATLAHQRTNVVSVRDLQKYVGKANYVAGVVDTWRPFLTDLWAVINSCGPDARPPNCVWTRQWAHVTAWIIAFYQGEAGALVREYRVSHYFGKSIKVRIVTDASPWGIGGYLAMNNTPIAYFSDELCEFDLRLANAALGSPDGQQVWESLALLMALRIWRSYWVRRGVELHIGSDSVSALSLLMKLRAKPKAKGLGRIARELALDFSRCSYRPRWHEHIPGVSNVVSDKLSRRFQPGKSFVLPEVLKHATEAKVPIRNENFFQCESAASTAE</sequence>
<dbReference type="OrthoDB" id="430804at2759"/>
<feature type="compositionally biased region" description="Polar residues" evidence="1">
    <location>
        <begin position="437"/>
        <end position="453"/>
    </location>
</feature>
<dbReference type="PANTHER" id="PTHR33050">
    <property type="entry name" value="REVERSE TRANSCRIPTASE DOMAIN-CONTAINING PROTEIN"/>
    <property type="match status" value="1"/>
</dbReference>
<name>A0A812KAS6_9DINO</name>
<dbReference type="InterPro" id="IPR009091">
    <property type="entry name" value="RCC1/BLIP-II"/>
</dbReference>
<dbReference type="EMBL" id="CAJNDS010000635">
    <property type="protein sequence ID" value="CAE7224144.1"/>
    <property type="molecule type" value="Genomic_DNA"/>
</dbReference>
<dbReference type="PANTHER" id="PTHR33050:SF7">
    <property type="entry name" value="RIBONUCLEASE H"/>
    <property type="match status" value="1"/>
</dbReference>
<protein>
    <recommendedName>
        <fullName evidence="4">Reverse transcriptase domain-containing protein</fullName>
    </recommendedName>
</protein>
<dbReference type="InterPro" id="IPR052055">
    <property type="entry name" value="Hepadnavirus_pol/RT"/>
</dbReference>
<organism evidence="2 3">
    <name type="scientific">Symbiodinium natans</name>
    <dbReference type="NCBI Taxonomy" id="878477"/>
    <lineage>
        <taxon>Eukaryota</taxon>
        <taxon>Sar</taxon>
        <taxon>Alveolata</taxon>
        <taxon>Dinophyceae</taxon>
        <taxon>Suessiales</taxon>
        <taxon>Symbiodiniaceae</taxon>
        <taxon>Symbiodinium</taxon>
    </lineage>
</organism>
<gene>
    <name evidence="2" type="ORF">SNAT2548_LOCUS8520</name>
</gene>
<reference evidence="2" key="1">
    <citation type="submission" date="2021-02" db="EMBL/GenBank/DDBJ databases">
        <authorList>
            <person name="Dougan E. K."/>
            <person name="Rhodes N."/>
            <person name="Thang M."/>
            <person name="Chan C."/>
        </authorList>
    </citation>
    <scope>NUCLEOTIDE SEQUENCE</scope>
</reference>
<comment type="caution">
    <text evidence="2">The sequence shown here is derived from an EMBL/GenBank/DDBJ whole genome shotgun (WGS) entry which is preliminary data.</text>
</comment>
<feature type="region of interest" description="Disordered" evidence="1">
    <location>
        <begin position="437"/>
        <end position="461"/>
    </location>
</feature>
<proteinExistence type="predicted"/>
<dbReference type="InterPro" id="IPR043502">
    <property type="entry name" value="DNA/RNA_pol_sf"/>
</dbReference>
<evidence type="ECO:0000256" key="1">
    <source>
        <dbReference type="SAM" id="MobiDB-lite"/>
    </source>
</evidence>